<gene>
    <name evidence="1" type="ORF">SMD31_11280</name>
</gene>
<dbReference type="EMBL" id="JAXCLX010000001">
    <property type="protein sequence ID" value="MDY0872512.1"/>
    <property type="molecule type" value="Genomic_DNA"/>
</dbReference>
<comment type="caution">
    <text evidence="1">The sequence shown here is derived from an EMBL/GenBank/DDBJ whole genome shotgun (WGS) entry which is preliminary data.</text>
</comment>
<dbReference type="Proteomes" id="UP001271769">
    <property type="component" value="Unassembled WGS sequence"/>
</dbReference>
<proteinExistence type="predicted"/>
<dbReference type="RefSeq" id="WP_320500939.1">
    <property type="nucleotide sequence ID" value="NZ_JAXCLX010000001.1"/>
</dbReference>
<dbReference type="InterPro" id="IPR045565">
    <property type="entry name" value="Phage_capsid_2"/>
</dbReference>
<reference evidence="1 2" key="1">
    <citation type="journal article" date="2013" name="Antonie Van Leeuwenhoek">
        <title>Dongia rigui sp. nov., isolated from freshwater of a large wetland in Korea.</title>
        <authorList>
            <person name="Baik K.S."/>
            <person name="Hwang Y.M."/>
            <person name="Choi J.S."/>
            <person name="Kwon J."/>
            <person name="Seong C.N."/>
        </authorList>
    </citation>
    <scope>NUCLEOTIDE SEQUENCE [LARGE SCALE GENOMIC DNA]</scope>
    <source>
        <strain evidence="1 2">04SU4-P</strain>
    </source>
</reference>
<evidence type="ECO:0000313" key="2">
    <source>
        <dbReference type="Proteomes" id="UP001271769"/>
    </source>
</evidence>
<accession>A0ABU5DZR7</accession>
<organism evidence="1 2">
    <name type="scientific">Dongia rigui</name>
    <dbReference type="NCBI Taxonomy" id="940149"/>
    <lineage>
        <taxon>Bacteria</taxon>
        <taxon>Pseudomonadati</taxon>
        <taxon>Pseudomonadota</taxon>
        <taxon>Alphaproteobacteria</taxon>
        <taxon>Rhodospirillales</taxon>
        <taxon>Dongiaceae</taxon>
        <taxon>Dongia</taxon>
    </lineage>
</organism>
<evidence type="ECO:0000313" key="1">
    <source>
        <dbReference type="EMBL" id="MDY0872512.1"/>
    </source>
</evidence>
<dbReference type="Pfam" id="PF19821">
    <property type="entry name" value="Phage_capsid_2"/>
    <property type="match status" value="1"/>
</dbReference>
<protein>
    <submittedName>
        <fullName evidence="1">Phage capsid protein</fullName>
    </submittedName>
</protein>
<keyword evidence="2" id="KW-1185">Reference proteome</keyword>
<sequence length="286" mass="30710">MSSQIQVAFNNLYSANIMLLVQQKGSRLKDAVRQEVVEGEIAYFDQIGAGSAIKRQSRHADTPLTETPHARRQVMLEDYEYSDLIDRLDQVKTLTDPTSAYSQAAAHALGRAMDDVIIANANGTARTGKTGQTSVALPAGQKIAVGGTGLTLAKLLAAKEVLDAAENDPDEPRFIACPAKDITVLLSNTQVTSSDYNTVKALAAGQIDTFLGFKFIRTQRLGTTSGGDRACLAWRQSALLLAIAQTPKVKVTERPDKSYATQVYCAMSVGATRMEEEGVVEIATVA</sequence>
<name>A0ABU5DZR7_9PROT</name>